<dbReference type="Proteomes" id="UP000515121">
    <property type="component" value="Unplaced"/>
</dbReference>
<reference evidence="3" key="1">
    <citation type="submission" date="2025-08" db="UniProtKB">
        <authorList>
            <consortium name="RefSeq"/>
        </authorList>
    </citation>
    <scope>IDENTIFICATION</scope>
    <source>
        <tissue evidence="3">Fruit stalk</tissue>
    </source>
</reference>
<sequence length="593" mass="66117">MSSNGIVEKALSSLGRGFDLTSDFRLKYCKGKERLILLNETRKREISIPGFGAIKDVSVDIKCDKGDRTRYQSDILDFNQMAELFNQKCCLPGKIPSGLFNATFGFQSGAWAKDAANTKYLGLDGYFITLFNLHIHRYPLLLSDEVLNAVPSVWDPCALARFIEKYGTHVIVGLSIGGQDVILVRQDKSSNLEPSQLKKHLDDLGDQLFTGSCKFTPKTKEQMQKVPQAFNIFDPRPVAFNGYRSISAKDGIIVICLKRGGDTEANSHCEWLPTVAAMPDAIHYSFIPITSLLKGVPGKGFLSHAINLYLRYKPSINDLQYFLDFQGQKIWAPIHNDLPLGPSPNRSSSSPALHFNLLGPKLYVNTSQVTLGTRPVTGMRLYLEGMKSNRLALHLQYLSNLPKTFENKIDDIRYWQASEDTADVRFYEAIHRKRFSHICTAPVKYNPKWTAGKDVVFIVTGAQLHVKKHDSKSVLHLRLLFSKVSDSFLAQSSWAQAASGYSQRSGLLSAISQSLTGNPVKEKEVKVVVDSAVYPTDPPVPVQTPKLLKFVETSQLCKGPQDSPGYWLVTGARLQLEKGKISLHVKFSLLNIC</sequence>
<dbReference type="GeneID" id="111287938"/>
<proteinExistence type="predicted"/>
<organism evidence="2 3">
    <name type="scientific">Durio zibethinus</name>
    <name type="common">Durian</name>
    <dbReference type="NCBI Taxonomy" id="66656"/>
    <lineage>
        <taxon>Eukaryota</taxon>
        <taxon>Viridiplantae</taxon>
        <taxon>Streptophyta</taxon>
        <taxon>Embryophyta</taxon>
        <taxon>Tracheophyta</taxon>
        <taxon>Spermatophyta</taxon>
        <taxon>Magnoliopsida</taxon>
        <taxon>eudicotyledons</taxon>
        <taxon>Gunneridae</taxon>
        <taxon>Pentapetalae</taxon>
        <taxon>rosids</taxon>
        <taxon>malvids</taxon>
        <taxon>Malvales</taxon>
        <taxon>Malvaceae</taxon>
        <taxon>Helicteroideae</taxon>
        <taxon>Durio</taxon>
    </lineage>
</organism>
<dbReference type="GO" id="GO:2000031">
    <property type="term" value="P:regulation of salicylic acid mediated signaling pathway"/>
    <property type="evidence" value="ECO:0007669"/>
    <property type="project" value="InterPro"/>
</dbReference>
<name>A0A6P5Y2Y0_DURZI</name>
<dbReference type="PROSITE" id="PS51412">
    <property type="entry name" value="MACPF_2"/>
    <property type="match status" value="1"/>
</dbReference>
<dbReference type="GO" id="GO:0005886">
    <property type="term" value="C:plasma membrane"/>
    <property type="evidence" value="ECO:0007669"/>
    <property type="project" value="TreeGrafter"/>
</dbReference>
<feature type="domain" description="MACPF" evidence="1">
    <location>
        <begin position="1"/>
        <end position="323"/>
    </location>
</feature>
<dbReference type="OrthoDB" id="1366754at2759"/>
<evidence type="ECO:0000313" key="3">
    <source>
        <dbReference type="RefSeq" id="XP_022734371.1"/>
    </source>
</evidence>
<evidence type="ECO:0000259" key="1">
    <source>
        <dbReference type="PROSITE" id="PS51412"/>
    </source>
</evidence>
<gene>
    <name evidence="3" type="primary">LOC111287938</name>
</gene>
<dbReference type="SMART" id="SM00457">
    <property type="entry name" value="MACPF"/>
    <property type="match status" value="1"/>
</dbReference>
<dbReference type="PANTHER" id="PTHR33199">
    <property type="entry name" value="MACPF DOMAIN-CONTAINING PROTEIN CAD1"/>
    <property type="match status" value="1"/>
</dbReference>
<dbReference type="AlphaFoldDB" id="A0A6P5Y2Y0"/>
<dbReference type="Pfam" id="PF01823">
    <property type="entry name" value="MACPF"/>
    <property type="match status" value="1"/>
</dbReference>
<dbReference type="InterPro" id="IPR044663">
    <property type="entry name" value="CAD1/NSL1-like"/>
</dbReference>
<dbReference type="GO" id="GO:0009626">
    <property type="term" value="P:plant-type hypersensitive response"/>
    <property type="evidence" value="ECO:0007669"/>
    <property type="project" value="TreeGrafter"/>
</dbReference>
<dbReference type="RefSeq" id="XP_022734371.1">
    <property type="nucleotide sequence ID" value="XM_022878636.1"/>
</dbReference>
<protein>
    <submittedName>
        <fullName evidence="3">MACPF domain-containing protein At1g14780-like</fullName>
    </submittedName>
</protein>
<dbReference type="KEGG" id="dzi:111287938"/>
<dbReference type="InterPro" id="IPR020864">
    <property type="entry name" value="MACPF"/>
</dbReference>
<evidence type="ECO:0000313" key="2">
    <source>
        <dbReference type="Proteomes" id="UP000515121"/>
    </source>
</evidence>
<accession>A0A6P5Y2Y0</accession>
<keyword evidence="2" id="KW-1185">Reference proteome</keyword>
<dbReference type="PANTHER" id="PTHR33199:SF4">
    <property type="entry name" value="OS02G0736300 PROTEIN"/>
    <property type="match status" value="1"/>
</dbReference>